<dbReference type="Pfam" id="PF08207">
    <property type="entry name" value="EFP_N"/>
    <property type="match status" value="1"/>
</dbReference>
<dbReference type="SMART" id="SM00841">
    <property type="entry name" value="Elong-fact-P_C"/>
    <property type="match status" value="1"/>
</dbReference>
<dbReference type="SMART" id="SM01185">
    <property type="entry name" value="EFP"/>
    <property type="match status" value="1"/>
</dbReference>
<reference evidence="12 13" key="1">
    <citation type="journal article" date="2017" name="ISME J.">
        <title>Potential for microbial H2 and metal transformations associated with novel bacteria and archaea in deep terrestrial subsurface sediments.</title>
        <authorList>
            <person name="Hernsdorf A.W."/>
            <person name="Amano Y."/>
            <person name="Miyakawa K."/>
            <person name="Ise K."/>
            <person name="Suzuki Y."/>
            <person name="Anantharaman K."/>
            <person name="Probst A."/>
            <person name="Burstein D."/>
            <person name="Thomas B.C."/>
            <person name="Banfield J.F."/>
        </authorList>
    </citation>
    <scope>NUCLEOTIDE SEQUENCE [LARGE SCALE GENOMIC DNA]</scope>
    <source>
        <strain evidence="12">HGW-Falkowbacteria-2</strain>
    </source>
</reference>
<sequence>MLNFNEIKIGKVILLNDEPYVIVKTDHHKMGRGGAVLKVKCRNLINSNILERTYQGAEKAEEAETEKKKANFMYKDKDEAYFMENENFEQFNLHVDEIGDKIQFLKDGTDVSVLYFNGKPVAIDLPIKMEFKVVSAPPGVKGNSAGNVNKQVEIETGALISVPMFIEEGDMIRINTETGEYVERVTA</sequence>
<dbReference type="InterPro" id="IPR014722">
    <property type="entry name" value="Rib_uL2_dom2"/>
</dbReference>
<comment type="similarity">
    <text evidence="3 7 9">Belongs to the elongation factor P family.</text>
</comment>
<evidence type="ECO:0000256" key="7">
    <source>
        <dbReference type="HAMAP-Rule" id="MF_00141"/>
    </source>
</evidence>
<evidence type="ECO:0000313" key="12">
    <source>
        <dbReference type="EMBL" id="PKM87754.1"/>
    </source>
</evidence>
<dbReference type="Pfam" id="PF01132">
    <property type="entry name" value="EFP"/>
    <property type="match status" value="1"/>
</dbReference>
<dbReference type="InterPro" id="IPR013852">
    <property type="entry name" value="Transl_elong_P/YeiP_CS"/>
</dbReference>
<dbReference type="HAMAP" id="MF_00141">
    <property type="entry name" value="EF_P"/>
    <property type="match status" value="1"/>
</dbReference>
<evidence type="ECO:0000259" key="11">
    <source>
        <dbReference type="SMART" id="SM01185"/>
    </source>
</evidence>
<dbReference type="InterPro" id="IPR013185">
    <property type="entry name" value="Transl_elong_KOW-like"/>
</dbReference>
<dbReference type="EMBL" id="PHAH01000034">
    <property type="protein sequence ID" value="PKM87754.1"/>
    <property type="molecule type" value="Genomic_DNA"/>
</dbReference>
<evidence type="ECO:0000256" key="5">
    <source>
        <dbReference type="ARBA" id="ARBA00022768"/>
    </source>
</evidence>
<protein>
    <recommendedName>
        <fullName evidence="7 8">Elongation factor P</fullName>
        <shortName evidence="7">EF-P</shortName>
    </recommendedName>
</protein>
<dbReference type="CDD" id="cd05794">
    <property type="entry name" value="S1_EF-P_repeat_2"/>
    <property type="match status" value="1"/>
</dbReference>
<comment type="subcellular location">
    <subcellularLocation>
        <location evidence="1 7">Cytoplasm</location>
    </subcellularLocation>
</comment>
<organism evidence="12 13">
    <name type="scientific">Candidatus Falkowbacteria bacterium HGW-Falkowbacteria-2</name>
    <dbReference type="NCBI Taxonomy" id="2013769"/>
    <lineage>
        <taxon>Bacteria</taxon>
        <taxon>Candidatus Falkowiibacteriota</taxon>
    </lineage>
</organism>
<evidence type="ECO:0000256" key="1">
    <source>
        <dbReference type="ARBA" id="ARBA00004496"/>
    </source>
</evidence>
<accession>A0A2N2DZ56</accession>
<evidence type="ECO:0000259" key="10">
    <source>
        <dbReference type="SMART" id="SM00841"/>
    </source>
</evidence>
<evidence type="ECO:0000256" key="2">
    <source>
        <dbReference type="ARBA" id="ARBA00004815"/>
    </source>
</evidence>
<dbReference type="GO" id="GO:0005829">
    <property type="term" value="C:cytosol"/>
    <property type="evidence" value="ECO:0007669"/>
    <property type="project" value="UniProtKB-ARBA"/>
</dbReference>
<dbReference type="PROSITE" id="PS01275">
    <property type="entry name" value="EFP"/>
    <property type="match status" value="1"/>
</dbReference>
<dbReference type="AlphaFoldDB" id="A0A2N2DZ56"/>
<dbReference type="Gene3D" id="2.30.30.30">
    <property type="match status" value="1"/>
</dbReference>
<dbReference type="InterPro" id="IPR012340">
    <property type="entry name" value="NA-bd_OB-fold"/>
</dbReference>
<dbReference type="Gene3D" id="2.40.50.140">
    <property type="entry name" value="Nucleic acid-binding proteins"/>
    <property type="match status" value="2"/>
</dbReference>
<dbReference type="SUPFAM" id="SSF50104">
    <property type="entry name" value="Translation proteins SH3-like domain"/>
    <property type="match status" value="1"/>
</dbReference>
<keyword evidence="4 7" id="KW-0963">Cytoplasm</keyword>
<dbReference type="PANTHER" id="PTHR30053">
    <property type="entry name" value="ELONGATION FACTOR P"/>
    <property type="match status" value="1"/>
</dbReference>
<name>A0A2N2DZ56_9BACT</name>
<dbReference type="InterPro" id="IPR011768">
    <property type="entry name" value="Transl_elongation_fac_P"/>
</dbReference>
<dbReference type="GO" id="GO:0043043">
    <property type="term" value="P:peptide biosynthetic process"/>
    <property type="evidence" value="ECO:0007669"/>
    <property type="project" value="InterPro"/>
</dbReference>
<gene>
    <name evidence="7 12" type="primary">efp</name>
    <name evidence="12" type="ORF">CVU83_02600</name>
</gene>
<evidence type="ECO:0000256" key="6">
    <source>
        <dbReference type="ARBA" id="ARBA00022917"/>
    </source>
</evidence>
<dbReference type="Pfam" id="PF09285">
    <property type="entry name" value="Elong-fact-P_C"/>
    <property type="match status" value="1"/>
</dbReference>
<feature type="domain" description="Translation elongation factor P/YeiP central" evidence="11">
    <location>
        <begin position="67"/>
        <end position="121"/>
    </location>
</feature>
<dbReference type="FunFam" id="2.40.50.140:FF:000009">
    <property type="entry name" value="Elongation factor P"/>
    <property type="match status" value="1"/>
</dbReference>
<dbReference type="FunFam" id="2.40.50.140:FF:000004">
    <property type="entry name" value="Elongation factor P"/>
    <property type="match status" value="1"/>
</dbReference>
<dbReference type="NCBIfam" id="TIGR00038">
    <property type="entry name" value="efp"/>
    <property type="match status" value="1"/>
</dbReference>
<keyword evidence="6 7" id="KW-0648">Protein biosynthesis</keyword>
<dbReference type="InterPro" id="IPR001059">
    <property type="entry name" value="Transl_elong_P/YeiP_cen"/>
</dbReference>
<dbReference type="GO" id="GO:0003746">
    <property type="term" value="F:translation elongation factor activity"/>
    <property type="evidence" value="ECO:0007669"/>
    <property type="project" value="UniProtKB-UniRule"/>
</dbReference>
<dbReference type="SUPFAM" id="SSF50249">
    <property type="entry name" value="Nucleic acid-binding proteins"/>
    <property type="match status" value="2"/>
</dbReference>
<dbReference type="CDD" id="cd04470">
    <property type="entry name" value="S1_EF-P_repeat_1"/>
    <property type="match status" value="1"/>
</dbReference>
<dbReference type="InterPro" id="IPR008991">
    <property type="entry name" value="Translation_prot_SH3-like_sf"/>
</dbReference>
<dbReference type="Proteomes" id="UP000233325">
    <property type="component" value="Unassembled WGS sequence"/>
</dbReference>
<keyword evidence="5 7" id="KW-0251">Elongation factor</keyword>
<comment type="caution">
    <text evidence="12">The sequence shown here is derived from an EMBL/GenBank/DDBJ whole genome shotgun (WGS) entry which is preliminary data.</text>
</comment>
<dbReference type="PANTHER" id="PTHR30053:SF14">
    <property type="entry name" value="TRANSLATION ELONGATION FACTOR KOW-LIKE DOMAIN-CONTAINING PROTEIN"/>
    <property type="match status" value="1"/>
</dbReference>
<evidence type="ECO:0000256" key="8">
    <source>
        <dbReference type="NCBIfam" id="TIGR00038"/>
    </source>
</evidence>
<dbReference type="FunFam" id="2.30.30.30:FF:000003">
    <property type="entry name" value="Elongation factor P"/>
    <property type="match status" value="1"/>
</dbReference>
<dbReference type="PIRSF" id="PIRSF005901">
    <property type="entry name" value="EF-P"/>
    <property type="match status" value="1"/>
</dbReference>
<proteinExistence type="inferred from homology"/>
<comment type="pathway">
    <text evidence="2 7">Protein biosynthesis; polypeptide chain elongation.</text>
</comment>
<dbReference type="UniPathway" id="UPA00345"/>
<evidence type="ECO:0000256" key="9">
    <source>
        <dbReference type="RuleBase" id="RU004389"/>
    </source>
</evidence>
<evidence type="ECO:0000256" key="4">
    <source>
        <dbReference type="ARBA" id="ARBA00022490"/>
    </source>
</evidence>
<evidence type="ECO:0000313" key="13">
    <source>
        <dbReference type="Proteomes" id="UP000233325"/>
    </source>
</evidence>
<evidence type="ECO:0000256" key="3">
    <source>
        <dbReference type="ARBA" id="ARBA00009479"/>
    </source>
</evidence>
<dbReference type="NCBIfam" id="NF001810">
    <property type="entry name" value="PRK00529.1"/>
    <property type="match status" value="1"/>
</dbReference>
<feature type="domain" description="Elongation factor P C-terminal" evidence="10">
    <location>
        <begin position="129"/>
        <end position="184"/>
    </location>
</feature>
<dbReference type="InterPro" id="IPR015365">
    <property type="entry name" value="Elong-fact-P_C"/>
</dbReference>
<dbReference type="InterPro" id="IPR020599">
    <property type="entry name" value="Transl_elong_fac_P/YeiP"/>
</dbReference>
<comment type="function">
    <text evidence="7">Involved in peptide bond synthesis. Stimulates efficient translation and peptide-bond synthesis on native or reconstituted 70S ribosomes in vitro. Probably functions indirectly by altering the affinity of the ribosome for aminoacyl-tRNA, thus increasing their reactivity as acceptors for peptidyl transferase.</text>
</comment>